<name>A0A1I7NTF2_9HYPH</name>
<protein>
    <submittedName>
        <fullName evidence="1">Uncharacterized protein</fullName>
    </submittedName>
</protein>
<dbReference type="AlphaFoldDB" id="A0A1I7NTF2"/>
<organism evidence="1 2">
    <name type="scientific">Hyphomicrobium facile</name>
    <dbReference type="NCBI Taxonomy" id="51670"/>
    <lineage>
        <taxon>Bacteria</taxon>
        <taxon>Pseudomonadati</taxon>
        <taxon>Pseudomonadota</taxon>
        <taxon>Alphaproteobacteria</taxon>
        <taxon>Hyphomicrobiales</taxon>
        <taxon>Hyphomicrobiaceae</taxon>
        <taxon>Hyphomicrobium</taxon>
    </lineage>
</organism>
<accession>A0A1I7NTF2</accession>
<evidence type="ECO:0000313" key="2">
    <source>
        <dbReference type="Proteomes" id="UP000199423"/>
    </source>
</evidence>
<keyword evidence="2" id="KW-1185">Reference proteome</keyword>
<evidence type="ECO:0000313" key="1">
    <source>
        <dbReference type="EMBL" id="SFV37959.1"/>
    </source>
</evidence>
<proteinExistence type="predicted"/>
<dbReference type="EMBL" id="FPCH01000003">
    <property type="protein sequence ID" value="SFV37959.1"/>
    <property type="molecule type" value="Genomic_DNA"/>
</dbReference>
<reference evidence="2" key="1">
    <citation type="submission" date="2016-10" db="EMBL/GenBank/DDBJ databases">
        <authorList>
            <person name="Varghese N."/>
            <person name="Submissions S."/>
        </authorList>
    </citation>
    <scope>NUCLEOTIDE SEQUENCE [LARGE SCALE GENOMIC DNA]</scope>
    <source>
        <strain evidence="2">DSM 1565</strain>
    </source>
</reference>
<dbReference type="RefSeq" id="WP_143117849.1">
    <property type="nucleotide sequence ID" value="NZ_FPCH01000003.1"/>
</dbReference>
<sequence length="64" mass="7303">MTLCPYSSDELKDLHRLLKSIIEEAHERSLNIPDDDIIEMVFDLADHGERDPEKLRAAVLDKAA</sequence>
<dbReference type="Proteomes" id="UP000199423">
    <property type="component" value="Unassembled WGS sequence"/>
</dbReference>
<gene>
    <name evidence="1" type="ORF">SAMN04488557_3425</name>
</gene>
<dbReference type="OrthoDB" id="7933641at2"/>